<accession>A0A645AIS4</accession>
<name>A0A645AIS4_9ZZZZ</name>
<reference evidence="1" key="1">
    <citation type="submission" date="2019-08" db="EMBL/GenBank/DDBJ databases">
        <authorList>
            <person name="Kucharzyk K."/>
            <person name="Murdoch R.W."/>
            <person name="Higgins S."/>
            <person name="Loffler F."/>
        </authorList>
    </citation>
    <scope>NUCLEOTIDE SEQUENCE</scope>
</reference>
<gene>
    <name evidence="1" type="ORF">SDC9_99833</name>
</gene>
<dbReference type="AlphaFoldDB" id="A0A645AIS4"/>
<organism evidence="1">
    <name type="scientific">bioreactor metagenome</name>
    <dbReference type="NCBI Taxonomy" id="1076179"/>
    <lineage>
        <taxon>unclassified sequences</taxon>
        <taxon>metagenomes</taxon>
        <taxon>ecological metagenomes</taxon>
    </lineage>
</organism>
<proteinExistence type="predicted"/>
<protein>
    <submittedName>
        <fullName evidence="1">Uncharacterized protein</fullName>
    </submittedName>
</protein>
<sequence>MQTTLEFLLHNLFTNNKQGFLRLHIFIKKIIISETKRDTLIINDLTIHSEHMQAQVLSIRYLHLWMSMQECRTEKQAGTYGLSASKPVLMQEKK</sequence>
<evidence type="ECO:0000313" key="1">
    <source>
        <dbReference type="EMBL" id="MPM53069.1"/>
    </source>
</evidence>
<dbReference type="EMBL" id="VSSQ01014158">
    <property type="protein sequence ID" value="MPM53069.1"/>
    <property type="molecule type" value="Genomic_DNA"/>
</dbReference>
<comment type="caution">
    <text evidence="1">The sequence shown here is derived from an EMBL/GenBank/DDBJ whole genome shotgun (WGS) entry which is preliminary data.</text>
</comment>